<accession>A0A814NWL0</accession>
<gene>
    <name evidence="1" type="ORF">GPM918_LOCUS18599</name>
    <name evidence="2" type="ORF">SRO942_LOCUS18596</name>
</gene>
<dbReference type="EMBL" id="CAJOBC010005417">
    <property type="protein sequence ID" value="CAF3863038.1"/>
    <property type="molecule type" value="Genomic_DNA"/>
</dbReference>
<dbReference type="EMBL" id="CAJNOQ010005417">
    <property type="protein sequence ID" value="CAF1097971.1"/>
    <property type="molecule type" value="Genomic_DNA"/>
</dbReference>
<sequence length="382" mass="45221">MRYFVSPLAILNINQTKIIENILINRTSLYFSLVLYTSTVQTIIAQHLDRCKGNLTCQIKMIPLNTTRVVWKHQTSSIVPDYRLDQSWKSDTLQHYTTYFTIECSTNETCNRLHANLQQYPQIFHAFYFEYTLLHSRKRIDIKITNDHVLGTKLYSRLRDMQLSPPHNHLSIRYLFRETMDDLVLQILNSAKLFNGCTDEREQLKKSIMEKLAIETEVLSEHSTVWDFVYWHNAYSSRPDRLIKTLNEYMLLWKSDEQHRSESYQPVTPAVGSLISHRRPSDDEDADGRIRFRRSFFLASMSNKRSPSNFSVLESSMMNMYKKNLDYIDFSDNKYSLKPIILYKMNLDSFQNETQVIYAKLTNNQQDSIYSVPIRFIDDKKF</sequence>
<protein>
    <submittedName>
        <fullName evidence="1">Uncharacterized protein</fullName>
    </submittedName>
</protein>
<dbReference type="AlphaFoldDB" id="A0A814NWL0"/>
<comment type="caution">
    <text evidence="1">The sequence shown here is derived from an EMBL/GenBank/DDBJ whole genome shotgun (WGS) entry which is preliminary data.</text>
</comment>
<evidence type="ECO:0000313" key="2">
    <source>
        <dbReference type="EMBL" id="CAF3863038.1"/>
    </source>
</evidence>
<organism evidence="1 3">
    <name type="scientific">Didymodactylos carnosus</name>
    <dbReference type="NCBI Taxonomy" id="1234261"/>
    <lineage>
        <taxon>Eukaryota</taxon>
        <taxon>Metazoa</taxon>
        <taxon>Spiralia</taxon>
        <taxon>Gnathifera</taxon>
        <taxon>Rotifera</taxon>
        <taxon>Eurotatoria</taxon>
        <taxon>Bdelloidea</taxon>
        <taxon>Philodinida</taxon>
        <taxon>Philodinidae</taxon>
        <taxon>Didymodactylos</taxon>
    </lineage>
</organism>
<proteinExistence type="predicted"/>
<dbReference type="Proteomes" id="UP000663829">
    <property type="component" value="Unassembled WGS sequence"/>
</dbReference>
<dbReference type="Proteomes" id="UP000681722">
    <property type="component" value="Unassembled WGS sequence"/>
</dbReference>
<reference evidence="1" key="1">
    <citation type="submission" date="2021-02" db="EMBL/GenBank/DDBJ databases">
        <authorList>
            <person name="Nowell W R."/>
        </authorList>
    </citation>
    <scope>NUCLEOTIDE SEQUENCE</scope>
</reference>
<keyword evidence="3" id="KW-1185">Reference proteome</keyword>
<name>A0A814NWL0_9BILA</name>
<evidence type="ECO:0000313" key="1">
    <source>
        <dbReference type="EMBL" id="CAF1097971.1"/>
    </source>
</evidence>
<evidence type="ECO:0000313" key="3">
    <source>
        <dbReference type="Proteomes" id="UP000663829"/>
    </source>
</evidence>